<evidence type="ECO:0000256" key="1">
    <source>
        <dbReference type="ARBA" id="ARBA00008779"/>
    </source>
</evidence>
<name>A0A2S9YIH4_9BACT</name>
<dbReference type="Proteomes" id="UP000238823">
    <property type="component" value="Unassembled WGS sequence"/>
</dbReference>
<dbReference type="InterPro" id="IPR017850">
    <property type="entry name" value="Alkaline_phosphatase_core_sf"/>
</dbReference>
<dbReference type="EMBL" id="PVNL01000100">
    <property type="protein sequence ID" value="PRQ04914.1"/>
    <property type="molecule type" value="Genomic_DNA"/>
</dbReference>
<evidence type="ECO:0000256" key="4">
    <source>
        <dbReference type="ARBA" id="ARBA00022837"/>
    </source>
</evidence>
<organism evidence="7 8">
    <name type="scientific">Enhygromyxa salina</name>
    <dbReference type="NCBI Taxonomy" id="215803"/>
    <lineage>
        <taxon>Bacteria</taxon>
        <taxon>Pseudomonadati</taxon>
        <taxon>Myxococcota</taxon>
        <taxon>Polyangia</taxon>
        <taxon>Nannocystales</taxon>
        <taxon>Nannocystaceae</taxon>
        <taxon>Enhygromyxa</taxon>
    </lineage>
</organism>
<evidence type="ECO:0000259" key="6">
    <source>
        <dbReference type="Pfam" id="PF00884"/>
    </source>
</evidence>
<dbReference type="InterPro" id="IPR050738">
    <property type="entry name" value="Sulfatase"/>
</dbReference>
<gene>
    <name evidence="7" type="primary">atsA</name>
    <name evidence="7" type="ORF">ENSA7_48450</name>
</gene>
<proteinExistence type="inferred from homology"/>
<dbReference type="AlphaFoldDB" id="A0A2S9YIH4"/>
<keyword evidence="2" id="KW-0479">Metal-binding</keyword>
<evidence type="ECO:0000313" key="8">
    <source>
        <dbReference type="Proteomes" id="UP000238823"/>
    </source>
</evidence>
<protein>
    <submittedName>
        <fullName evidence="7">Arylsulfatase</fullName>
        <ecNumber evidence="7">3.1.6.1</ecNumber>
    </submittedName>
</protein>
<keyword evidence="4" id="KW-0106">Calcium</keyword>
<dbReference type="PROSITE" id="PS00523">
    <property type="entry name" value="SULFATASE_1"/>
    <property type="match status" value="1"/>
</dbReference>
<dbReference type="GO" id="GO:0046872">
    <property type="term" value="F:metal ion binding"/>
    <property type="evidence" value="ECO:0007669"/>
    <property type="project" value="UniProtKB-KW"/>
</dbReference>
<dbReference type="SUPFAM" id="SSF53649">
    <property type="entry name" value="Alkaline phosphatase-like"/>
    <property type="match status" value="1"/>
</dbReference>
<dbReference type="Gene3D" id="3.40.720.10">
    <property type="entry name" value="Alkaline Phosphatase, subunit A"/>
    <property type="match status" value="1"/>
</dbReference>
<sequence length="643" mass="69838">MTPNILIILADDIGVDAFRINPQAKTVFAKVEGESDTAGPVRLPTFSNLLANGVHFAHAWAHPVCTPTRASLWTGTQPWRTGLGYPTGGGDELPDQTVTGEPVVSLAQALGDRYRCAMFGKWDLGPSKNPVEWGWNYFAGIFRGGLRVDGVRQYGFPPPPSRIGYDRLRNAEGSSRAEKCRAAADVLAAKYDETFLANNPDLRFYIWEKDIVKADGTVEANQPPSARDYPYATEDQVEDAKRWIAAQAGERPWCVALNLITPHDPFHVPPPGTFRADTITNPAAPTVQEMLVAMLESMDHYVGDLLQAIDEQLDNTVIIFVGDNGTQDRDADTNQSVDKRLGDDKSTESIGGIHVPMIVADGGLLAGKAPCYIQGSARTVASPAHIIDVYNTVLDIAGGSDRATADSLSFAPHLTGTGGTTRTHNFSQMFLEPSNGTSPGINASASDTKSEYKLTCKLLTNAQSQVVDRDGKPTTQQVYDYEFSRLDPEEGIPGSSVETPIDALTANSDGTFTVSDLNYQAKILELYAVLREQFLSNAKNSVPIITPQDTVMSFNPADTRWSVTAMNDSGAIGSFHPTPWAFADDGTMNASPHWTGKYELIPGSDHSYACSISNGDEFMVHFVSPTRFVSTRNGVLYRFGKKL</sequence>
<comment type="similarity">
    <text evidence="1">Belongs to the sulfatase family.</text>
</comment>
<dbReference type="InterPro" id="IPR000917">
    <property type="entry name" value="Sulfatase_N"/>
</dbReference>
<keyword evidence="3 7" id="KW-0378">Hydrolase</keyword>
<reference evidence="7 8" key="1">
    <citation type="submission" date="2018-03" db="EMBL/GenBank/DDBJ databases">
        <title>Draft Genome Sequences of the Obligatory Marine Myxobacteria Enhygromyxa salina SWB007.</title>
        <authorList>
            <person name="Poehlein A."/>
            <person name="Moghaddam J.A."/>
            <person name="Harms H."/>
            <person name="Alanjari M."/>
            <person name="Koenig G.M."/>
            <person name="Daniel R."/>
            <person name="Schaeberle T.F."/>
        </authorList>
    </citation>
    <scope>NUCLEOTIDE SEQUENCE [LARGE SCALE GENOMIC DNA]</scope>
    <source>
        <strain evidence="7 8">SWB007</strain>
    </source>
</reference>
<dbReference type="EC" id="3.1.6.1" evidence="7"/>
<accession>A0A2S9YIH4</accession>
<evidence type="ECO:0000256" key="2">
    <source>
        <dbReference type="ARBA" id="ARBA00022723"/>
    </source>
</evidence>
<dbReference type="RefSeq" id="WP_181234059.1">
    <property type="nucleotide sequence ID" value="NZ_PVNL01000100.1"/>
</dbReference>
<evidence type="ECO:0000256" key="3">
    <source>
        <dbReference type="ARBA" id="ARBA00022801"/>
    </source>
</evidence>
<evidence type="ECO:0000256" key="5">
    <source>
        <dbReference type="SAM" id="MobiDB-lite"/>
    </source>
</evidence>
<comment type="caution">
    <text evidence="7">The sequence shown here is derived from an EMBL/GenBank/DDBJ whole genome shotgun (WGS) entry which is preliminary data.</text>
</comment>
<feature type="compositionally biased region" description="Basic and acidic residues" evidence="5">
    <location>
        <begin position="326"/>
        <end position="346"/>
    </location>
</feature>
<dbReference type="Pfam" id="PF00884">
    <property type="entry name" value="Sulfatase"/>
    <property type="match status" value="1"/>
</dbReference>
<dbReference type="InterPro" id="IPR024607">
    <property type="entry name" value="Sulfatase_CS"/>
</dbReference>
<feature type="domain" description="Sulfatase N-terminal" evidence="6">
    <location>
        <begin position="3"/>
        <end position="398"/>
    </location>
</feature>
<dbReference type="PANTHER" id="PTHR42693:SF33">
    <property type="entry name" value="ARYLSULFATASE"/>
    <property type="match status" value="1"/>
</dbReference>
<evidence type="ECO:0000313" key="7">
    <source>
        <dbReference type="EMBL" id="PRQ04914.1"/>
    </source>
</evidence>
<dbReference type="PANTHER" id="PTHR42693">
    <property type="entry name" value="ARYLSULFATASE FAMILY MEMBER"/>
    <property type="match status" value="1"/>
</dbReference>
<feature type="region of interest" description="Disordered" evidence="5">
    <location>
        <begin position="324"/>
        <end position="346"/>
    </location>
</feature>
<dbReference type="GO" id="GO:0004065">
    <property type="term" value="F:arylsulfatase activity"/>
    <property type="evidence" value="ECO:0007669"/>
    <property type="project" value="UniProtKB-EC"/>
</dbReference>